<keyword evidence="2" id="KW-1185">Reference proteome</keyword>
<dbReference type="SFLD" id="SFLDS00003">
    <property type="entry name" value="Haloacid_Dehalogenase"/>
    <property type="match status" value="1"/>
</dbReference>
<accession>A0A926I346</accession>
<dbReference type="SFLD" id="SFLDG01144">
    <property type="entry name" value="C2.B.4:_PGP_Like"/>
    <property type="match status" value="1"/>
</dbReference>
<protein>
    <submittedName>
        <fullName evidence="1">HAD family phosphatase</fullName>
    </submittedName>
</protein>
<dbReference type="GO" id="GO:0005829">
    <property type="term" value="C:cytosol"/>
    <property type="evidence" value="ECO:0007669"/>
    <property type="project" value="TreeGrafter"/>
</dbReference>
<dbReference type="RefSeq" id="WP_249295196.1">
    <property type="nucleotide sequence ID" value="NZ_JACRSV010000002.1"/>
</dbReference>
<name>A0A926I346_9FIRM</name>
<sequence length="268" mass="29642">MSYRLIALDIDGTLVNSEKQLTDKTRDTLIRAQKLGIKLALTSGRAATGLWHLIEALEIPKYGGYAIAFNGAKIIDAAERKLVHGEMLPPEMLPGVFQFAKEHRLNAATYSDEYYFVQEPREKYLKLVGKIEGLNVKARDFRSEPVDFSVPKVLLAGDPKAIEELEPAAREQFGEAANVSRSEPFLLEILPPKVDKASALKKLLSILGYRRAELLACGDGYNDVTMLRYAGMGVAMQNATEPAKEAADFLTMTNDEDGVAFAVKRFCL</sequence>
<dbReference type="NCBIfam" id="TIGR00099">
    <property type="entry name" value="Cof-subfamily"/>
    <property type="match status" value="1"/>
</dbReference>
<dbReference type="InterPro" id="IPR023214">
    <property type="entry name" value="HAD_sf"/>
</dbReference>
<dbReference type="Gene3D" id="3.30.1240.10">
    <property type="match status" value="1"/>
</dbReference>
<dbReference type="Gene3D" id="3.40.50.1000">
    <property type="entry name" value="HAD superfamily/HAD-like"/>
    <property type="match status" value="1"/>
</dbReference>
<gene>
    <name evidence="1" type="ORF">H8710_09075</name>
</gene>
<dbReference type="Pfam" id="PF08282">
    <property type="entry name" value="Hydrolase_3"/>
    <property type="match status" value="1"/>
</dbReference>
<dbReference type="NCBIfam" id="TIGR01484">
    <property type="entry name" value="HAD-SF-IIB"/>
    <property type="match status" value="1"/>
</dbReference>
<dbReference type="AlphaFoldDB" id="A0A926I346"/>
<evidence type="ECO:0000313" key="2">
    <source>
        <dbReference type="Proteomes" id="UP000610760"/>
    </source>
</evidence>
<evidence type="ECO:0000313" key="1">
    <source>
        <dbReference type="EMBL" id="MBC8560218.1"/>
    </source>
</evidence>
<dbReference type="InterPro" id="IPR036412">
    <property type="entry name" value="HAD-like_sf"/>
</dbReference>
<dbReference type="InterPro" id="IPR006379">
    <property type="entry name" value="HAD-SF_hydro_IIB"/>
</dbReference>
<dbReference type="PROSITE" id="PS01228">
    <property type="entry name" value="COF_1"/>
    <property type="match status" value="1"/>
</dbReference>
<organism evidence="1 2">
    <name type="scientific">Fumia xinanensis</name>
    <dbReference type="NCBI Taxonomy" id="2763659"/>
    <lineage>
        <taxon>Bacteria</taxon>
        <taxon>Bacillati</taxon>
        <taxon>Bacillota</taxon>
        <taxon>Clostridia</taxon>
        <taxon>Eubacteriales</taxon>
        <taxon>Oscillospiraceae</taxon>
        <taxon>Fumia</taxon>
    </lineage>
</organism>
<dbReference type="PROSITE" id="PS01229">
    <property type="entry name" value="COF_2"/>
    <property type="match status" value="1"/>
</dbReference>
<proteinExistence type="predicted"/>
<dbReference type="SUPFAM" id="SSF56784">
    <property type="entry name" value="HAD-like"/>
    <property type="match status" value="1"/>
</dbReference>
<dbReference type="GO" id="GO:0016791">
    <property type="term" value="F:phosphatase activity"/>
    <property type="evidence" value="ECO:0007669"/>
    <property type="project" value="TreeGrafter"/>
</dbReference>
<dbReference type="InterPro" id="IPR000150">
    <property type="entry name" value="Cof"/>
</dbReference>
<dbReference type="PANTHER" id="PTHR10000">
    <property type="entry name" value="PHOSPHOSERINE PHOSPHATASE"/>
    <property type="match status" value="1"/>
</dbReference>
<dbReference type="CDD" id="cd07516">
    <property type="entry name" value="HAD_Pase"/>
    <property type="match status" value="1"/>
</dbReference>
<dbReference type="PANTHER" id="PTHR10000:SF8">
    <property type="entry name" value="HAD SUPERFAMILY HYDROLASE-LIKE, TYPE 3"/>
    <property type="match status" value="1"/>
</dbReference>
<reference evidence="1" key="1">
    <citation type="submission" date="2020-08" db="EMBL/GenBank/DDBJ databases">
        <title>Genome public.</title>
        <authorList>
            <person name="Liu C."/>
            <person name="Sun Q."/>
        </authorList>
    </citation>
    <scope>NUCLEOTIDE SEQUENCE</scope>
    <source>
        <strain evidence="1">NSJ-33</strain>
    </source>
</reference>
<comment type="caution">
    <text evidence="1">The sequence shown here is derived from an EMBL/GenBank/DDBJ whole genome shotgun (WGS) entry which is preliminary data.</text>
</comment>
<dbReference type="PRINTS" id="PR00119">
    <property type="entry name" value="CATATPASE"/>
</dbReference>
<dbReference type="GO" id="GO:0000287">
    <property type="term" value="F:magnesium ion binding"/>
    <property type="evidence" value="ECO:0007669"/>
    <property type="project" value="TreeGrafter"/>
</dbReference>
<dbReference type="Proteomes" id="UP000610760">
    <property type="component" value="Unassembled WGS sequence"/>
</dbReference>
<dbReference type="EMBL" id="JACRSV010000002">
    <property type="protein sequence ID" value="MBC8560218.1"/>
    <property type="molecule type" value="Genomic_DNA"/>
</dbReference>
<dbReference type="SFLD" id="SFLDG01140">
    <property type="entry name" value="C2.B:_Phosphomannomutase_and_P"/>
    <property type="match status" value="1"/>
</dbReference>